<dbReference type="PROSITE" id="PS00109">
    <property type="entry name" value="PROTEIN_KINASE_TYR"/>
    <property type="match status" value="1"/>
</dbReference>
<dbReference type="PANTHER" id="PTHR43289:SF6">
    <property type="entry name" value="SERINE_THREONINE-PROTEIN KINASE NEKL-3"/>
    <property type="match status" value="1"/>
</dbReference>
<accession>A0ABQ2ASD5</accession>
<dbReference type="InterPro" id="IPR000719">
    <property type="entry name" value="Prot_kinase_dom"/>
</dbReference>
<dbReference type="InterPro" id="IPR008266">
    <property type="entry name" value="Tyr_kinase_AS"/>
</dbReference>
<dbReference type="SUPFAM" id="SSF56112">
    <property type="entry name" value="Protein kinase-like (PK-like)"/>
    <property type="match status" value="1"/>
</dbReference>
<dbReference type="Proteomes" id="UP000643279">
    <property type="component" value="Unassembled WGS sequence"/>
</dbReference>
<evidence type="ECO:0000256" key="3">
    <source>
        <dbReference type="ARBA" id="ARBA00022679"/>
    </source>
</evidence>
<gene>
    <name evidence="10" type="ORF">GCM10007170_19580</name>
</gene>
<dbReference type="EMBL" id="BMFW01000006">
    <property type="protein sequence ID" value="GGH95019.1"/>
    <property type="molecule type" value="Genomic_DNA"/>
</dbReference>
<comment type="caution">
    <text evidence="10">The sequence shown here is derived from an EMBL/GenBank/DDBJ whole genome shotgun (WGS) entry which is preliminary data.</text>
</comment>
<evidence type="ECO:0000256" key="1">
    <source>
        <dbReference type="ARBA" id="ARBA00012513"/>
    </source>
</evidence>
<sequence>MDDAQAPDVPGYDVGRLLGRGGSADVWLATEQRTGRDYALKCFRAAGSRIGAGATIAGQDVRREIRILSVLDHQHLIKAHDAVPVAGEGGGTALTMDYAAGGSLAQLVSARGRLSVGETVTVLTPIAQALAYLHGKGFTHSDVSPGNVLFTGQGKPMLSDVGVARMLGDPGRVGTVGTGGFLDPAPVDAVRAGLQPERDVYSLAAVGWFCLTGEAPGRTADRPPLSLLVAAVPKDLAAALEAGLNDERRLRPDAQALATAVYRSAEPQPVDLADAVHPTVLPELVTRRHVPAGSKVSALRMKLQGLRRRVATSRWSVRPSSAPNAILTGAKAAAASRGKHVDGPAGGGGGRVLLLAVLPAVAGVAVVAWWLSAAAGEGMRAGAAASGSPLVSAAPSGTGAGGGPGAAVPLDEARQRAAATDPVVAVQGLAALRDHAFSSGRLELLADVNAPGSSAAAADQRLASQFAASGRRLDGFSTMLSEVTAEDGATEDRAVVRAMSATSGYRMVNSEDIVVATGAPSPPQLLRLVLVSVNGRWQVSDILPGP</sequence>
<evidence type="ECO:0000256" key="2">
    <source>
        <dbReference type="ARBA" id="ARBA00022527"/>
    </source>
</evidence>
<dbReference type="RefSeq" id="WP_188571413.1">
    <property type="nucleotide sequence ID" value="NZ_BMFW01000006.1"/>
</dbReference>
<keyword evidence="4 7" id="KW-0547">Nucleotide-binding</keyword>
<evidence type="ECO:0000256" key="8">
    <source>
        <dbReference type="SAM" id="MobiDB-lite"/>
    </source>
</evidence>
<dbReference type="Gene3D" id="1.10.510.10">
    <property type="entry name" value="Transferase(Phosphotransferase) domain 1"/>
    <property type="match status" value="1"/>
</dbReference>
<dbReference type="PROSITE" id="PS00107">
    <property type="entry name" value="PROTEIN_KINASE_ATP"/>
    <property type="match status" value="1"/>
</dbReference>
<evidence type="ECO:0000256" key="4">
    <source>
        <dbReference type="ARBA" id="ARBA00022741"/>
    </source>
</evidence>
<evidence type="ECO:0000256" key="5">
    <source>
        <dbReference type="ARBA" id="ARBA00022777"/>
    </source>
</evidence>
<keyword evidence="2" id="KW-0723">Serine/threonine-protein kinase</keyword>
<dbReference type="Pfam" id="PF00069">
    <property type="entry name" value="Pkinase"/>
    <property type="match status" value="1"/>
</dbReference>
<evidence type="ECO:0000313" key="10">
    <source>
        <dbReference type="EMBL" id="GGH95019.1"/>
    </source>
</evidence>
<evidence type="ECO:0000313" key="11">
    <source>
        <dbReference type="Proteomes" id="UP000643279"/>
    </source>
</evidence>
<keyword evidence="5" id="KW-0418">Kinase</keyword>
<reference evidence="11" key="1">
    <citation type="journal article" date="2019" name="Int. J. Syst. Evol. Microbiol.">
        <title>The Global Catalogue of Microorganisms (GCM) 10K type strain sequencing project: providing services to taxonomists for standard genome sequencing and annotation.</title>
        <authorList>
            <consortium name="The Broad Institute Genomics Platform"/>
            <consortium name="The Broad Institute Genome Sequencing Center for Infectious Disease"/>
            <person name="Wu L."/>
            <person name="Ma J."/>
        </authorList>
    </citation>
    <scope>NUCLEOTIDE SEQUENCE [LARGE SCALE GENOMIC DNA]</scope>
    <source>
        <strain evidence="11">CGMCC 1.12778</strain>
    </source>
</reference>
<dbReference type="InterPro" id="IPR017441">
    <property type="entry name" value="Protein_kinase_ATP_BS"/>
</dbReference>
<organism evidence="10 11">
    <name type="scientific">Arthrobacter liuii</name>
    <dbReference type="NCBI Taxonomy" id="1476996"/>
    <lineage>
        <taxon>Bacteria</taxon>
        <taxon>Bacillati</taxon>
        <taxon>Actinomycetota</taxon>
        <taxon>Actinomycetes</taxon>
        <taxon>Micrococcales</taxon>
        <taxon>Micrococcaceae</taxon>
        <taxon>Arthrobacter</taxon>
    </lineage>
</organism>
<protein>
    <recommendedName>
        <fullName evidence="1">non-specific serine/threonine protein kinase</fullName>
        <ecNumber evidence="1">2.7.11.1</ecNumber>
    </recommendedName>
</protein>
<keyword evidence="6 7" id="KW-0067">ATP-binding</keyword>
<name>A0ABQ2ASD5_9MICC</name>
<keyword evidence="11" id="KW-1185">Reference proteome</keyword>
<dbReference type="PANTHER" id="PTHR43289">
    <property type="entry name" value="MITOGEN-ACTIVATED PROTEIN KINASE KINASE KINASE 20-RELATED"/>
    <property type="match status" value="1"/>
</dbReference>
<evidence type="ECO:0000256" key="6">
    <source>
        <dbReference type="ARBA" id="ARBA00022840"/>
    </source>
</evidence>
<dbReference type="CDD" id="cd14014">
    <property type="entry name" value="STKc_PknB_like"/>
    <property type="match status" value="1"/>
</dbReference>
<dbReference type="PROSITE" id="PS50011">
    <property type="entry name" value="PROTEIN_KINASE_DOM"/>
    <property type="match status" value="1"/>
</dbReference>
<evidence type="ECO:0000259" key="9">
    <source>
        <dbReference type="PROSITE" id="PS50011"/>
    </source>
</evidence>
<evidence type="ECO:0000256" key="7">
    <source>
        <dbReference type="PROSITE-ProRule" id="PRU10141"/>
    </source>
</evidence>
<feature type="compositionally biased region" description="Low complexity" evidence="8">
    <location>
        <begin position="387"/>
        <end position="397"/>
    </location>
</feature>
<feature type="binding site" evidence="7">
    <location>
        <position position="41"/>
    </location>
    <ligand>
        <name>ATP</name>
        <dbReference type="ChEBI" id="CHEBI:30616"/>
    </ligand>
</feature>
<dbReference type="Gene3D" id="3.30.200.20">
    <property type="entry name" value="Phosphorylase Kinase, domain 1"/>
    <property type="match status" value="1"/>
</dbReference>
<feature type="domain" description="Protein kinase" evidence="9">
    <location>
        <begin position="12"/>
        <end position="280"/>
    </location>
</feature>
<keyword evidence="3" id="KW-0808">Transferase</keyword>
<dbReference type="EC" id="2.7.11.1" evidence="1"/>
<feature type="region of interest" description="Disordered" evidence="8">
    <location>
        <begin position="387"/>
        <end position="408"/>
    </location>
</feature>
<proteinExistence type="predicted"/>
<dbReference type="InterPro" id="IPR011009">
    <property type="entry name" value="Kinase-like_dom_sf"/>
</dbReference>